<dbReference type="Pfam" id="PF00144">
    <property type="entry name" value="Beta-lactamase"/>
    <property type="match status" value="1"/>
</dbReference>
<dbReference type="OrthoDB" id="5377431at2"/>
<dbReference type="GO" id="GO:0016020">
    <property type="term" value="C:membrane"/>
    <property type="evidence" value="ECO:0007669"/>
    <property type="project" value="UniProtKB-SubCell"/>
</dbReference>
<feature type="domain" description="Beta-lactamase-related" evidence="3">
    <location>
        <begin position="65"/>
        <end position="402"/>
    </location>
</feature>
<evidence type="ECO:0000313" key="4">
    <source>
        <dbReference type="EMBL" id="SHL33662.1"/>
    </source>
</evidence>
<sequence length="417" mass="44820">MQETGFFLRPVYRAYARHFTSLFAPEGGVRKSIIGAVSALTALWLTSACAQAEELKTYLEFIRVQNNLPALAAAVVKNGEIVEVAATGTRIAGQDIPVSLDDKFHIGSNTKAMTATLAGMMVDEGKLTWKSTIGEILGEKIPGMSGSLQAATLEQLLSHSSGIPSDDEEIAALYYDTDAFDHDVSEVRRRIVDRWKDNELEIPEGSPFQYSNLGYIIAGLMIEEVSGTTWEQLIRERIFQPLSMTTAGLGAQATYGLIDAPVGHQLQPDGTVTPIKWGPAADAPPSLGPAGIAHMSISDYAKWAGWNAAKGTRGPQLVKPETLAEIQSVHVETPPLPSAPPGTPGTGGYGLGWGMMKFDWAEKRLLAHSGSNSMNLAKILVDQDQDLAVVVTTNFPGRQADDALSGVLGHLYKQYAQ</sequence>
<dbReference type="EMBL" id="FRBW01000001">
    <property type="protein sequence ID" value="SHL33662.1"/>
    <property type="molecule type" value="Genomic_DNA"/>
</dbReference>
<evidence type="ECO:0000259" key="3">
    <source>
        <dbReference type="Pfam" id="PF00144"/>
    </source>
</evidence>
<evidence type="ECO:0000256" key="1">
    <source>
        <dbReference type="ARBA" id="ARBA00004370"/>
    </source>
</evidence>
<keyword evidence="2" id="KW-0472">Membrane</keyword>
<dbReference type="Gene3D" id="3.40.710.10">
    <property type="entry name" value="DD-peptidase/beta-lactamase superfamily"/>
    <property type="match status" value="1"/>
</dbReference>
<proteinExistence type="predicted"/>
<dbReference type="InterPro" id="IPR012338">
    <property type="entry name" value="Beta-lactam/transpept-like"/>
</dbReference>
<comment type="subcellular location">
    <subcellularLocation>
        <location evidence="1">Membrane</location>
    </subcellularLocation>
</comment>
<protein>
    <submittedName>
        <fullName evidence="4">CubicO group peptidase, beta-lactamase class C family</fullName>
    </submittedName>
</protein>
<gene>
    <name evidence="4" type="ORF">SAMN05444272_0335</name>
</gene>
<dbReference type="STRING" id="735517.SAMN05444272_0335"/>
<dbReference type="InterPro" id="IPR050491">
    <property type="entry name" value="AmpC-like"/>
</dbReference>
<organism evidence="4 5">
    <name type="scientific">Roseibium suaedae</name>
    <dbReference type="NCBI Taxonomy" id="735517"/>
    <lineage>
        <taxon>Bacteria</taxon>
        <taxon>Pseudomonadati</taxon>
        <taxon>Pseudomonadota</taxon>
        <taxon>Alphaproteobacteria</taxon>
        <taxon>Hyphomicrobiales</taxon>
        <taxon>Stappiaceae</taxon>
        <taxon>Roseibium</taxon>
    </lineage>
</organism>
<dbReference type="SUPFAM" id="SSF56601">
    <property type="entry name" value="beta-lactamase/transpeptidase-like"/>
    <property type="match status" value="1"/>
</dbReference>
<accession>A0A1M6ZT63</accession>
<dbReference type="InterPro" id="IPR001466">
    <property type="entry name" value="Beta-lactam-related"/>
</dbReference>
<dbReference type="RefSeq" id="WP_084081653.1">
    <property type="nucleotide sequence ID" value="NZ_FRBW01000001.1"/>
</dbReference>
<reference evidence="4 5" key="1">
    <citation type="submission" date="2016-11" db="EMBL/GenBank/DDBJ databases">
        <authorList>
            <person name="Jaros S."/>
            <person name="Januszkiewicz K."/>
            <person name="Wedrychowicz H."/>
        </authorList>
    </citation>
    <scope>NUCLEOTIDE SEQUENCE [LARGE SCALE GENOMIC DNA]</scope>
    <source>
        <strain evidence="4 5">DSM 22153</strain>
    </source>
</reference>
<dbReference type="Proteomes" id="UP000186002">
    <property type="component" value="Unassembled WGS sequence"/>
</dbReference>
<evidence type="ECO:0000313" key="5">
    <source>
        <dbReference type="Proteomes" id="UP000186002"/>
    </source>
</evidence>
<name>A0A1M6ZT63_9HYPH</name>
<dbReference type="PANTHER" id="PTHR46825">
    <property type="entry name" value="D-ALANYL-D-ALANINE-CARBOXYPEPTIDASE/ENDOPEPTIDASE AMPH"/>
    <property type="match status" value="1"/>
</dbReference>
<keyword evidence="5" id="KW-1185">Reference proteome</keyword>
<evidence type="ECO:0000256" key="2">
    <source>
        <dbReference type="ARBA" id="ARBA00023136"/>
    </source>
</evidence>
<dbReference type="AlphaFoldDB" id="A0A1M6ZT63"/>
<dbReference type="PANTHER" id="PTHR46825:SF11">
    <property type="entry name" value="PENICILLIN-BINDING PROTEIN 4"/>
    <property type="match status" value="1"/>
</dbReference>